<dbReference type="InterPro" id="IPR036388">
    <property type="entry name" value="WH-like_DNA-bd_sf"/>
</dbReference>
<proteinExistence type="predicted"/>
<dbReference type="Proteomes" id="UP001185863">
    <property type="component" value="Unassembled WGS sequence"/>
</dbReference>
<evidence type="ECO:0000259" key="3">
    <source>
        <dbReference type="PROSITE" id="PS50921"/>
    </source>
</evidence>
<dbReference type="Gene3D" id="1.10.10.10">
    <property type="entry name" value="Winged helix-like DNA-binding domain superfamily/Winged helix DNA-binding domain"/>
    <property type="match status" value="1"/>
</dbReference>
<dbReference type="Pfam" id="PF03861">
    <property type="entry name" value="ANTAR"/>
    <property type="match status" value="1"/>
</dbReference>
<reference evidence="4" key="1">
    <citation type="submission" date="2023-10" db="EMBL/GenBank/DDBJ databases">
        <title>Development of a sustainable strategy for remediation of hydrocarbon-contaminated territories based on the waste exchange concept.</title>
        <authorList>
            <person name="Krivoruchko A."/>
        </authorList>
    </citation>
    <scope>NUCLEOTIDE SEQUENCE</scope>
    <source>
        <strain evidence="4">IEGM 68</strain>
    </source>
</reference>
<dbReference type="RefSeq" id="WP_213572074.1">
    <property type="nucleotide sequence ID" value="NZ_JAWLUP010000133.1"/>
</dbReference>
<dbReference type="GO" id="GO:0003723">
    <property type="term" value="F:RNA binding"/>
    <property type="evidence" value="ECO:0007669"/>
    <property type="project" value="InterPro"/>
</dbReference>
<gene>
    <name evidence="4" type="ORF">R4315_26810</name>
</gene>
<dbReference type="InterPro" id="IPR005561">
    <property type="entry name" value="ANTAR"/>
</dbReference>
<dbReference type="InterPro" id="IPR029016">
    <property type="entry name" value="GAF-like_dom_sf"/>
</dbReference>
<dbReference type="PROSITE" id="PS50921">
    <property type="entry name" value="ANTAR"/>
    <property type="match status" value="1"/>
</dbReference>
<dbReference type="EMBL" id="JAWLUP010000133">
    <property type="protein sequence ID" value="MDV7268133.1"/>
    <property type="molecule type" value="Genomic_DNA"/>
</dbReference>
<comment type="caution">
    <text evidence="4">The sequence shown here is derived from an EMBL/GenBank/DDBJ whole genome shotgun (WGS) entry which is preliminary data.</text>
</comment>
<sequence>MSETPDGGDERSLMAKTNAALDTVTEALEQLHKAAIAEEAVDTVLLRVAETALAALVDADAVSVTRFDTTAPCTVASTDKTLAALDARQYAAGRGPCLRAARSQLPVRAVVGEHAEAWPEFTVTAHTMGVRAYLSVPLLVDVDQKRRLIGSFNAYSFRAEAFDPLDQRLMTLLTAAAATAISNGWRWQNARDHIEQMKLALTSRAEIDQAKGVLMALHGIDGEQAFRRLAHISQHTNTKLHDVARDLLRSCTGNL</sequence>
<evidence type="ECO:0000256" key="1">
    <source>
        <dbReference type="ARBA" id="ARBA00023015"/>
    </source>
</evidence>
<dbReference type="SMART" id="SM00065">
    <property type="entry name" value="GAF"/>
    <property type="match status" value="1"/>
</dbReference>
<dbReference type="SMART" id="SM01012">
    <property type="entry name" value="ANTAR"/>
    <property type="match status" value="1"/>
</dbReference>
<accession>A0AAE5A9E8</accession>
<dbReference type="Pfam" id="PF13185">
    <property type="entry name" value="GAF_2"/>
    <property type="match status" value="1"/>
</dbReference>
<dbReference type="InterPro" id="IPR003018">
    <property type="entry name" value="GAF"/>
</dbReference>
<protein>
    <submittedName>
        <fullName evidence="4">GAF and ANTAR domain-containing protein</fullName>
    </submittedName>
</protein>
<organism evidence="4 5">
    <name type="scientific">Rhodococcus oxybenzonivorans</name>
    <dbReference type="NCBI Taxonomy" id="1990687"/>
    <lineage>
        <taxon>Bacteria</taxon>
        <taxon>Bacillati</taxon>
        <taxon>Actinomycetota</taxon>
        <taxon>Actinomycetes</taxon>
        <taxon>Mycobacteriales</taxon>
        <taxon>Nocardiaceae</taxon>
        <taxon>Rhodococcus</taxon>
    </lineage>
</organism>
<evidence type="ECO:0000313" key="4">
    <source>
        <dbReference type="EMBL" id="MDV7268133.1"/>
    </source>
</evidence>
<keyword evidence="1" id="KW-0805">Transcription regulation</keyword>
<keyword evidence="2" id="KW-0804">Transcription</keyword>
<evidence type="ECO:0000313" key="5">
    <source>
        <dbReference type="Proteomes" id="UP001185863"/>
    </source>
</evidence>
<feature type="domain" description="ANTAR" evidence="3">
    <location>
        <begin position="187"/>
        <end position="248"/>
    </location>
</feature>
<dbReference type="Gene3D" id="3.30.450.40">
    <property type="match status" value="1"/>
</dbReference>
<dbReference type="AlphaFoldDB" id="A0AAE5A9E8"/>
<dbReference type="PIRSF" id="PIRSF036625">
    <property type="entry name" value="GAF_ANTAR"/>
    <property type="match status" value="1"/>
</dbReference>
<dbReference type="InterPro" id="IPR012074">
    <property type="entry name" value="GAF_ANTAR"/>
</dbReference>
<evidence type="ECO:0000256" key="2">
    <source>
        <dbReference type="ARBA" id="ARBA00023163"/>
    </source>
</evidence>
<name>A0AAE5A9E8_9NOCA</name>
<dbReference type="SUPFAM" id="SSF55781">
    <property type="entry name" value="GAF domain-like"/>
    <property type="match status" value="1"/>
</dbReference>